<dbReference type="PANTHER" id="PTHR43553:SF24">
    <property type="entry name" value="ENERGY-COUPLING FACTOR TRANSPORTER ATP-BINDING PROTEIN ECFA1"/>
    <property type="match status" value="1"/>
</dbReference>
<evidence type="ECO:0000313" key="7">
    <source>
        <dbReference type="EMBL" id="KAD4060660.1"/>
    </source>
</evidence>
<dbReference type="CDD" id="cd03225">
    <property type="entry name" value="ABC_cobalt_CbiO_domain1"/>
    <property type="match status" value="2"/>
</dbReference>
<dbReference type="AlphaFoldDB" id="A0A5N6MVE3"/>
<dbReference type="PANTHER" id="PTHR43553">
    <property type="entry name" value="HEAVY METAL TRANSPORTER"/>
    <property type="match status" value="1"/>
</dbReference>
<protein>
    <submittedName>
        <fullName evidence="7">ATP-binding cassette domain-containing protein</fullName>
    </submittedName>
</protein>
<comment type="similarity">
    <text evidence="1">Belongs to the ABC transporter superfamily.</text>
</comment>
<dbReference type="PROSITE" id="PS50893">
    <property type="entry name" value="ABC_TRANSPORTER_2"/>
    <property type="match status" value="2"/>
</dbReference>
<gene>
    <name evidence="7" type="ORF">GD627_03305</name>
</gene>
<accession>A0A5N6MVE3</accession>
<dbReference type="InterPro" id="IPR050095">
    <property type="entry name" value="ECF_ABC_transporter_ATP-bd"/>
</dbReference>
<dbReference type="SMART" id="SM00382">
    <property type="entry name" value="AAA"/>
    <property type="match status" value="2"/>
</dbReference>
<keyword evidence="8" id="KW-1185">Reference proteome</keyword>
<dbReference type="EMBL" id="VTFX01000001">
    <property type="protein sequence ID" value="KAD4060660.1"/>
    <property type="molecule type" value="Genomic_DNA"/>
</dbReference>
<evidence type="ECO:0000256" key="1">
    <source>
        <dbReference type="ARBA" id="ARBA00005417"/>
    </source>
</evidence>
<dbReference type="GO" id="GO:0042626">
    <property type="term" value="F:ATPase-coupled transmembrane transporter activity"/>
    <property type="evidence" value="ECO:0007669"/>
    <property type="project" value="TreeGrafter"/>
</dbReference>
<evidence type="ECO:0000256" key="5">
    <source>
        <dbReference type="SAM" id="MobiDB-lite"/>
    </source>
</evidence>
<reference evidence="7 8" key="1">
    <citation type="submission" date="2019-08" db="EMBL/GenBank/DDBJ databases">
        <title>Arthrobacter sp. nov., isolated from plateau pika and Tibetan wild ass.</title>
        <authorList>
            <person name="Ge Y."/>
        </authorList>
    </citation>
    <scope>NUCLEOTIDE SEQUENCE [LARGE SCALE GENOMIC DNA]</scope>
    <source>
        <strain evidence="7 8">785</strain>
    </source>
</reference>
<evidence type="ECO:0000256" key="4">
    <source>
        <dbReference type="ARBA" id="ARBA00022840"/>
    </source>
</evidence>
<dbReference type="RefSeq" id="WP_152271749.1">
    <property type="nucleotide sequence ID" value="NZ_VTFX01000001.1"/>
</dbReference>
<comment type="caution">
    <text evidence="7">The sequence shown here is derived from an EMBL/GenBank/DDBJ whole genome shotgun (WGS) entry which is preliminary data.</text>
</comment>
<feature type="domain" description="ABC transporter" evidence="6">
    <location>
        <begin position="286"/>
        <end position="526"/>
    </location>
</feature>
<dbReference type="GO" id="GO:0043190">
    <property type="term" value="C:ATP-binding cassette (ABC) transporter complex"/>
    <property type="evidence" value="ECO:0007669"/>
    <property type="project" value="TreeGrafter"/>
</dbReference>
<dbReference type="InterPro" id="IPR017871">
    <property type="entry name" value="ABC_transporter-like_CS"/>
</dbReference>
<dbReference type="Proteomes" id="UP000326852">
    <property type="component" value="Unassembled WGS sequence"/>
</dbReference>
<dbReference type="PROSITE" id="PS00211">
    <property type="entry name" value="ABC_TRANSPORTER_1"/>
    <property type="match status" value="2"/>
</dbReference>
<keyword evidence="4 7" id="KW-0067">ATP-binding</keyword>
<evidence type="ECO:0000313" key="8">
    <source>
        <dbReference type="Proteomes" id="UP000326852"/>
    </source>
</evidence>
<evidence type="ECO:0000256" key="2">
    <source>
        <dbReference type="ARBA" id="ARBA00022448"/>
    </source>
</evidence>
<name>A0A5N6MVE3_9MICC</name>
<dbReference type="GO" id="GO:0005524">
    <property type="term" value="F:ATP binding"/>
    <property type="evidence" value="ECO:0007669"/>
    <property type="project" value="UniProtKB-KW"/>
</dbReference>
<dbReference type="Pfam" id="PF00005">
    <property type="entry name" value="ABC_tran"/>
    <property type="match status" value="2"/>
</dbReference>
<proteinExistence type="inferred from homology"/>
<evidence type="ECO:0000256" key="3">
    <source>
        <dbReference type="ARBA" id="ARBA00022741"/>
    </source>
</evidence>
<keyword evidence="3" id="KW-0547">Nucleotide-binding</keyword>
<organism evidence="7 8">
    <name type="scientific">Arthrobacter yangruifuii</name>
    <dbReference type="NCBI Taxonomy" id="2606616"/>
    <lineage>
        <taxon>Bacteria</taxon>
        <taxon>Bacillati</taxon>
        <taxon>Actinomycetota</taxon>
        <taxon>Actinomycetes</taxon>
        <taxon>Micrococcales</taxon>
        <taxon>Micrococcaceae</taxon>
        <taxon>Arthrobacter</taxon>
    </lineage>
</organism>
<dbReference type="InterPro" id="IPR003593">
    <property type="entry name" value="AAA+_ATPase"/>
</dbReference>
<dbReference type="InterPro" id="IPR027417">
    <property type="entry name" value="P-loop_NTPase"/>
</dbReference>
<dbReference type="InterPro" id="IPR015856">
    <property type="entry name" value="ABC_transpr_CbiO/EcfA_su"/>
</dbReference>
<feature type="domain" description="ABC transporter" evidence="6">
    <location>
        <begin position="15"/>
        <end position="260"/>
    </location>
</feature>
<sequence>MRPGGAVEPEAGSRVRSRPAAVTARGWGWRHGGRSAQAVSGVDLTVSPGERVLLLGASGAGKSTFLHALAGVLGPDTGGEEQGSLTLDGNHPSDPAARGRTGLVLQDPESQTVLSRVGDEVAFGAENLAVPAAEIWPRVHAALADVGLRVPLDRSTSALSGGQKQRLALASVMAMEPGLLLLDEPTANLDPDGVGDVRDAVTRVLNRTGATLIVVEHRVDVWAGIVDRVVVLASEGGVLADGTPEQVLGSPEHRHTLADAGVWLPGTTPAIPGGAWTPPAAGPCLLQARGLAVARSVRGPAVLSGADLTLDAGTAVGITGPNGAGKSTLALTLGGLLRPRNGTLAAAPALAGTARPEPGRWTSAQLVGRIGTVFQEPEHQFLTNTVRDELAFGPRRLGRHTEGQVLARVQLLAERLRLDGLLEANPFTLSGGEKRRLSVATMLATEPAILLLDEPTFGQDARTWAELVALLREQLDEGRCMVSVTHDAEFIEALGSRNLRAADGVLAAGVPSGVLDTGTDEARRQQ</sequence>
<feature type="region of interest" description="Disordered" evidence="5">
    <location>
        <begin position="1"/>
        <end position="20"/>
    </location>
</feature>
<keyword evidence="2" id="KW-0813">Transport</keyword>
<dbReference type="GO" id="GO:0016887">
    <property type="term" value="F:ATP hydrolysis activity"/>
    <property type="evidence" value="ECO:0007669"/>
    <property type="project" value="InterPro"/>
</dbReference>
<dbReference type="InterPro" id="IPR003439">
    <property type="entry name" value="ABC_transporter-like_ATP-bd"/>
</dbReference>
<dbReference type="Gene3D" id="3.40.50.300">
    <property type="entry name" value="P-loop containing nucleotide triphosphate hydrolases"/>
    <property type="match status" value="2"/>
</dbReference>
<feature type="region of interest" description="Disordered" evidence="5">
    <location>
        <begin position="77"/>
        <end position="105"/>
    </location>
</feature>
<evidence type="ECO:0000259" key="6">
    <source>
        <dbReference type="PROSITE" id="PS50893"/>
    </source>
</evidence>
<dbReference type="SUPFAM" id="SSF52540">
    <property type="entry name" value="P-loop containing nucleoside triphosphate hydrolases"/>
    <property type="match status" value="2"/>
</dbReference>